<dbReference type="SUPFAM" id="SSF103481">
    <property type="entry name" value="Multidrug resistance efflux transporter EmrE"/>
    <property type="match status" value="2"/>
</dbReference>
<keyword evidence="4 5" id="KW-0472">Membrane</keyword>
<evidence type="ECO:0000256" key="4">
    <source>
        <dbReference type="ARBA" id="ARBA00023136"/>
    </source>
</evidence>
<reference evidence="7 8" key="1">
    <citation type="journal article" date="2011" name="Genome Biol. Evol.">
        <title>Comparative whole genome sequence analysis of the carcinogenic bacterial model pathogen Helicobacter felis.</title>
        <authorList>
            <person name="Arnold I.C."/>
            <person name="Zigova Z."/>
            <person name="Holden M."/>
            <person name="Lawley T.D."/>
            <person name="Rad R."/>
            <person name="Dougan G."/>
            <person name="Falkow S."/>
            <person name="Bentley S.D."/>
            <person name="Muller A."/>
        </authorList>
    </citation>
    <scope>NUCLEOTIDE SEQUENCE [LARGE SCALE GENOMIC DNA]</scope>
    <source>
        <strain evidence="8">ATCC 49179 / CCUG 28539 / NCTC 12436 / CS1</strain>
    </source>
</reference>
<evidence type="ECO:0000313" key="7">
    <source>
        <dbReference type="EMBL" id="CBY83570.1"/>
    </source>
</evidence>
<name>E7AAV8_HELFC</name>
<feature type="transmembrane region" description="Helical" evidence="5">
    <location>
        <begin position="182"/>
        <end position="205"/>
    </location>
</feature>
<feature type="transmembrane region" description="Helical" evidence="5">
    <location>
        <begin position="126"/>
        <end position="143"/>
    </location>
</feature>
<dbReference type="HOGENOM" id="CLU_032828_0_1_7"/>
<dbReference type="EMBL" id="FQ670179">
    <property type="protein sequence ID" value="CBY83570.1"/>
    <property type="molecule type" value="Genomic_DNA"/>
</dbReference>
<dbReference type="Pfam" id="PF00892">
    <property type="entry name" value="EamA"/>
    <property type="match status" value="1"/>
</dbReference>
<evidence type="ECO:0000256" key="5">
    <source>
        <dbReference type="SAM" id="Phobius"/>
    </source>
</evidence>
<dbReference type="AlphaFoldDB" id="E7AAV8"/>
<feature type="transmembrane region" description="Helical" evidence="5">
    <location>
        <begin position="253"/>
        <end position="273"/>
    </location>
</feature>
<keyword evidence="2 5" id="KW-0812">Transmembrane</keyword>
<feature type="transmembrane region" description="Helical" evidence="5">
    <location>
        <begin position="12"/>
        <end position="36"/>
    </location>
</feature>
<evidence type="ECO:0000259" key="6">
    <source>
        <dbReference type="Pfam" id="PF00892"/>
    </source>
</evidence>
<keyword evidence="3 5" id="KW-1133">Transmembrane helix</keyword>
<dbReference type="RefSeq" id="WP_013469933.1">
    <property type="nucleotide sequence ID" value="NC_014810.2"/>
</dbReference>
<dbReference type="GeneID" id="36134487"/>
<dbReference type="InterPro" id="IPR037185">
    <property type="entry name" value="EmrE-like"/>
</dbReference>
<dbReference type="Proteomes" id="UP000007934">
    <property type="component" value="Chromosome"/>
</dbReference>
<feature type="transmembrane region" description="Helical" evidence="5">
    <location>
        <begin position="42"/>
        <end position="59"/>
    </location>
</feature>
<dbReference type="PANTHER" id="PTHR22911">
    <property type="entry name" value="ACYL-MALONYL CONDENSING ENZYME-RELATED"/>
    <property type="match status" value="1"/>
</dbReference>
<keyword evidence="8" id="KW-1185">Reference proteome</keyword>
<evidence type="ECO:0000256" key="2">
    <source>
        <dbReference type="ARBA" id="ARBA00022692"/>
    </source>
</evidence>
<dbReference type="KEGG" id="hfe:HFELIS_14860"/>
<feature type="transmembrane region" description="Helical" evidence="5">
    <location>
        <begin position="100"/>
        <end position="119"/>
    </location>
</feature>
<organism evidence="7 8">
    <name type="scientific">Helicobacter felis (strain ATCC 49179 / CCUG 28539 / NCTC 12436 / CS1)</name>
    <dbReference type="NCBI Taxonomy" id="936155"/>
    <lineage>
        <taxon>Bacteria</taxon>
        <taxon>Pseudomonadati</taxon>
        <taxon>Campylobacterota</taxon>
        <taxon>Epsilonproteobacteria</taxon>
        <taxon>Campylobacterales</taxon>
        <taxon>Helicobacteraceae</taxon>
        <taxon>Helicobacter</taxon>
    </lineage>
</organism>
<dbReference type="PANTHER" id="PTHR22911:SF6">
    <property type="entry name" value="SOLUTE CARRIER FAMILY 35 MEMBER G1"/>
    <property type="match status" value="1"/>
</dbReference>
<dbReference type="InterPro" id="IPR000620">
    <property type="entry name" value="EamA_dom"/>
</dbReference>
<proteinExistence type="predicted"/>
<dbReference type="eggNOG" id="COG0697">
    <property type="taxonomic scope" value="Bacteria"/>
</dbReference>
<accession>E7AAV8</accession>
<dbReference type="GO" id="GO:0016020">
    <property type="term" value="C:membrane"/>
    <property type="evidence" value="ECO:0007669"/>
    <property type="project" value="UniProtKB-SubCell"/>
</dbReference>
<evidence type="ECO:0000256" key="3">
    <source>
        <dbReference type="ARBA" id="ARBA00022989"/>
    </source>
</evidence>
<feature type="domain" description="EamA" evidence="6">
    <location>
        <begin position="10"/>
        <end position="142"/>
    </location>
</feature>
<gene>
    <name evidence="7" type="ordered locus">Hfelis_14860</name>
</gene>
<comment type="subcellular location">
    <subcellularLocation>
        <location evidence="1">Membrane</location>
        <topology evidence="1">Multi-pass membrane protein</topology>
    </subcellularLocation>
</comment>
<protein>
    <submittedName>
        <fullName evidence="7">Integral membrane protein</fullName>
    </submittedName>
</protein>
<sequence length="304" mass="32993">MSAPASSLRLGIFYMALGALGFGLLNALIKMLGSYYSPMEGVFYRSFFMLFFLGLLYYIKPFSFKAHKPGGLGLLISRVFIGQAGMILIFYNIACMPLGTAIAFSQTAPIYAIVIAWLVLHEKVGWKLIVAALLGILGVGLVANPSTSGLTWGLVLSGVLSGVMVSCAYVSLNKLKEYYDGGFVIVVFSASLTLIGFAGMFVHIPPFASGYHPMRFEGPWWHWDLWLLIGTGLSGALGQCFITKAYMIAPAGLISPVDYSRIFWALIFGMLLGDPHIHMGQLFGMILIVLSGVFIVLESKKAQG</sequence>
<feature type="transmembrane region" description="Helical" evidence="5">
    <location>
        <begin position="225"/>
        <end position="246"/>
    </location>
</feature>
<evidence type="ECO:0000313" key="8">
    <source>
        <dbReference type="Proteomes" id="UP000007934"/>
    </source>
</evidence>
<evidence type="ECO:0000256" key="1">
    <source>
        <dbReference type="ARBA" id="ARBA00004141"/>
    </source>
</evidence>
<feature type="transmembrane region" description="Helical" evidence="5">
    <location>
        <begin position="279"/>
        <end position="297"/>
    </location>
</feature>
<feature type="transmembrane region" description="Helical" evidence="5">
    <location>
        <begin position="149"/>
        <end position="170"/>
    </location>
</feature>
<feature type="transmembrane region" description="Helical" evidence="5">
    <location>
        <begin position="71"/>
        <end position="94"/>
    </location>
</feature>
<dbReference type="STRING" id="936155.HFELIS_14860"/>